<keyword evidence="3" id="KW-1185">Reference proteome</keyword>
<evidence type="ECO:0000256" key="1">
    <source>
        <dbReference type="SAM" id="Phobius"/>
    </source>
</evidence>
<comment type="caution">
    <text evidence="2">The sequence shown here is derived from an EMBL/GenBank/DDBJ whole genome shotgun (WGS) entry which is preliminary data.</text>
</comment>
<dbReference type="RefSeq" id="WP_380052282.1">
    <property type="nucleotide sequence ID" value="NZ_JBHLTC010000034.1"/>
</dbReference>
<proteinExistence type="predicted"/>
<reference evidence="2 3" key="1">
    <citation type="submission" date="2024-09" db="EMBL/GenBank/DDBJ databases">
        <authorList>
            <person name="Sun Q."/>
            <person name="Mori K."/>
        </authorList>
    </citation>
    <scope>NUCLEOTIDE SEQUENCE [LARGE SCALE GENOMIC DNA]</scope>
    <source>
        <strain evidence="2 3">CGMCC 1.15906</strain>
    </source>
</reference>
<evidence type="ECO:0000313" key="3">
    <source>
        <dbReference type="Proteomes" id="UP001589890"/>
    </source>
</evidence>
<dbReference type="InterPro" id="IPR049978">
    <property type="entry name" value="SCO6880-like"/>
</dbReference>
<feature type="transmembrane region" description="Helical" evidence="1">
    <location>
        <begin position="47"/>
        <end position="65"/>
    </location>
</feature>
<sequence length="478" mass="51828">MAGTLSTRFPRPDRKALFLGLRPAQLALLVFMVLAVAVAALSQSGAAVRLSVFAAGLAAGVVAAVPMEGMPAYRWILLRGAHHLRRHRRQQSFRARPLAPRVRGSLHLPGQAGSLRVLDTKHSIAVIHDPHRRRITAIARIESPAHLLQNSDQQDRRVVEYGRMIASLCHGGRVARAQIIERTLPDSGDGLTTWANERNLDPTTPTGAVYAELLQRAAPASARHETLFGLSLSLDAISRDARRYGGGLAGAVAVLEAETRAFQFSFSAAGVGGVWLTAPQLATSLRLAFDPAAAKVVDRAYVELDLAAAGPLAIDADWDHLRTDSSFHRVYVIAEWPRVRATPSFLSPLLLKPGVRRTFSIVLQPVPIGRALRDARRDRVERLTDRATRARLGQLETEQDKQIEADVAQREADLAAGHGDVRWVGLLVVSADDLEALNDSCNELENAASQALLDMRKLVGQQAEAFLAASLPFGSGLE</sequence>
<dbReference type="EMBL" id="JBHLTC010000034">
    <property type="protein sequence ID" value="MFC0627461.1"/>
    <property type="molecule type" value="Genomic_DNA"/>
</dbReference>
<organism evidence="2 3">
    <name type="scientific">Kribbella deserti</name>
    <dbReference type="NCBI Taxonomy" id="1926257"/>
    <lineage>
        <taxon>Bacteria</taxon>
        <taxon>Bacillati</taxon>
        <taxon>Actinomycetota</taxon>
        <taxon>Actinomycetes</taxon>
        <taxon>Propionibacteriales</taxon>
        <taxon>Kribbellaceae</taxon>
        <taxon>Kribbella</taxon>
    </lineage>
</organism>
<dbReference type="Proteomes" id="UP001589890">
    <property type="component" value="Unassembled WGS sequence"/>
</dbReference>
<keyword evidence="1" id="KW-0472">Membrane</keyword>
<protein>
    <submittedName>
        <fullName evidence="2">SCO6880 family protein</fullName>
    </submittedName>
</protein>
<name>A0ABV6QS64_9ACTN</name>
<keyword evidence="1" id="KW-0812">Transmembrane</keyword>
<feature type="transmembrane region" description="Helical" evidence="1">
    <location>
        <begin position="21"/>
        <end position="41"/>
    </location>
</feature>
<dbReference type="NCBIfam" id="NF042935">
    <property type="entry name" value="SCO6880_fam"/>
    <property type="match status" value="1"/>
</dbReference>
<accession>A0ABV6QS64</accession>
<evidence type="ECO:0000313" key="2">
    <source>
        <dbReference type="EMBL" id="MFC0627461.1"/>
    </source>
</evidence>
<gene>
    <name evidence="2" type="ORF">ACFFGN_25530</name>
</gene>
<keyword evidence="1" id="KW-1133">Transmembrane helix</keyword>